<dbReference type="Gene3D" id="3.40.1160.10">
    <property type="entry name" value="Acetylglutamate kinase-like"/>
    <property type="match status" value="1"/>
</dbReference>
<comment type="caution">
    <text evidence="6">The sequence shown here is derived from an EMBL/GenBank/DDBJ whole genome shotgun (WGS) entry which is preliminary data.</text>
</comment>
<dbReference type="GO" id="GO:0019546">
    <property type="term" value="P:L-arginine deiminase pathway"/>
    <property type="evidence" value="ECO:0007669"/>
    <property type="project" value="TreeGrafter"/>
</dbReference>
<dbReference type="NCBIfam" id="NF009008">
    <property type="entry name" value="PRK12354.1"/>
    <property type="match status" value="1"/>
</dbReference>
<gene>
    <name evidence="6" type="ORF">EDD33_1071</name>
</gene>
<dbReference type="InterPro" id="IPR003964">
    <property type="entry name" value="Carb_kinase"/>
</dbReference>
<protein>
    <recommendedName>
        <fullName evidence="4">Carbamate kinase</fullName>
    </recommendedName>
</protein>
<reference evidence="6 7" key="1">
    <citation type="submission" date="2018-11" db="EMBL/GenBank/DDBJ databases">
        <title>Sequencing the genomes of 1000 actinobacteria strains.</title>
        <authorList>
            <person name="Klenk H.-P."/>
        </authorList>
    </citation>
    <scope>NUCLEOTIDE SEQUENCE [LARGE SCALE GENOMIC DNA]</scope>
    <source>
        <strain evidence="6 7">DSM 12652</strain>
    </source>
</reference>
<dbReference type="SUPFAM" id="SSF53633">
    <property type="entry name" value="Carbamate kinase-like"/>
    <property type="match status" value="1"/>
</dbReference>
<evidence type="ECO:0000259" key="5">
    <source>
        <dbReference type="Pfam" id="PF00696"/>
    </source>
</evidence>
<evidence type="ECO:0000313" key="6">
    <source>
        <dbReference type="EMBL" id="ROR90235.1"/>
    </source>
</evidence>
<feature type="domain" description="Aspartate/glutamate/uridylate kinase" evidence="5">
    <location>
        <begin position="1"/>
        <end position="280"/>
    </location>
</feature>
<evidence type="ECO:0000256" key="2">
    <source>
        <dbReference type="ARBA" id="ARBA00022679"/>
    </source>
</evidence>
<dbReference type="PANTHER" id="PTHR30409:SF1">
    <property type="entry name" value="CARBAMATE KINASE-RELATED"/>
    <property type="match status" value="1"/>
</dbReference>
<organism evidence="6 7">
    <name type="scientific">Nocardioides aurantiacus</name>
    <dbReference type="NCBI Taxonomy" id="86796"/>
    <lineage>
        <taxon>Bacteria</taxon>
        <taxon>Bacillati</taxon>
        <taxon>Actinomycetota</taxon>
        <taxon>Actinomycetes</taxon>
        <taxon>Propionibacteriales</taxon>
        <taxon>Nocardioidaceae</taxon>
        <taxon>Nocardioides</taxon>
    </lineage>
</organism>
<dbReference type="Proteomes" id="UP000281738">
    <property type="component" value="Unassembled WGS sequence"/>
</dbReference>
<proteinExistence type="inferred from homology"/>
<evidence type="ECO:0000256" key="1">
    <source>
        <dbReference type="ARBA" id="ARBA00011066"/>
    </source>
</evidence>
<evidence type="ECO:0000256" key="3">
    <source>
        <dbReference type="ARBA" id="ARBA00022777"/>
    </source>
</evidence>
<comment type="similarity">
    <text evidence="1 4">Belongs to the carbamate kinase family.</text>
</comment>
<dbReference type="RefSeq" id="WP_123389419.1">
    <property type="nucleotide sequence ID" value="NZ_RKHO01000001.1"/>
</dbReference>
<dbReference type="AlphaFoldDB" id="A0A3N2CRS8"/>
<dbReference type="EMBL" id="RKHO01000001">
    <property type="protein sequence ID" value="ROR90235.1"/>
    <property type="molecule type" value="Genomic_DNA"/>
</dbReference>
<dbReference type="CDD" id="cd04235">
    <property type="entry name" value="AAK_CK"/>
    <property type="match status" value="1"/>
</dbReference>
<keyword evidence="3 4" id="KW-0418">Kinase</keyword>
<keyword evidence="2 4" id="KW-0808">Transferase</keyword>
<dbReference type="GO" id="GO:0005829">
    <property type="term" value="C:cytosol"/>
    <property type="evidence" value="ECO:0007669"/>
    <property type="project" value="TreeGrafter"/>
</dbReference>
<sequence length="303" mass="30654">MRLVVALGGNALLRRGERPDAAVQLEHVAQAAPALAAVAAAHEVVLVHGNGPQVGLLAVESAADRSLSAPYAFSDLVAETQGLIGYWLQQGLANAGLATPVVTLVTQTVVDASDPAFGHPSKPVGAVLGEVEARDQARAHGWSVARDGGGWRRVVASPLPQRVVELEIAEHLLGQGVTVVLAGGAGVPVVEGPRGLEGVDAVVDKDFTAALVAERLGADALVMLTDVEAVMSGFGTPGRRPLGAVTTADLAREDFPAGSMGPKVAAACQFVDRTGGRAAIGSLETAAEVVAGTAGTQVTASRT</sequence>
<keyword evidence="7" id="KW-1185">Reference proteome</keyword>
<evidence type="ECO:0000256" key="4">
    <source>
        <dbReference type="PIRNR" id="PIRNR000723"/>
    </source>
</evidence>
<dbReference type="OrthoDB" id="9766717at2"/>
<dbReference type="GO" id="GO:0008804">
    <property type="term" value="F:carbamate kinase activity"/>
    <property type="evidence" value="ECO:0007669"/>
    <property type="project" value="InterPro"/>
</dbReference>
<name>A0A3N2CRS8_9ACTN</name>
<dbReference type="Pfam" id="PF00696">
    <property type="entry name" value="AA_kinase"/>
    <property type="match status" value="1"/>
</dbReference>
<dbReference type="PRINTS" id="PR01469">
    <property type="entry name" value="CARBMTKINASE"/>
</dbReference>
<evidence type="ECO:0000313" key="7">
    <source>
        <dbReference type="Proteomes" id="UP000281738"/>
    </source>
</evidence>
<accession>A0A3N2CRS8</accession>
<dbReference type="PANTHER" id="PTHR30409">
    <property type="entry name" value="CARBAMATE KINASE"/>
    <property type="match status" value="1"/>
</dbReference>
<dbReference type="InterPro" id="IPR001048">
    <property type="entry name" value="Asp/Glu/Uridylate_kinase"/>
</dbReference>
<dbReference type="PIRSF" id="PIRSF000723">
    <property type="entry name" value="Carbamate_kin"/>
    <property type="match status" value="1"/>
</dbReference>
<dbReference type="InterPro" id="IPR036393">
    <property type="entry name" value="AceGlu_kinase-like_sf"/>
</dbReference>